<feature type="transmembrane region" description="Helical" evidence="1">
    <location>
        <begin position="12"/>
        <end position="29"/>
    </location>
</feature>
<accession>A0A9Q4D5Y2</accession>
<feature type="transmembrane region" description="Helical" evidence="1">
    <location>
        <begin position="180"/>
        <end position="200"/>
    </location>
</feature>
<reference evidence="2" key="1">
    <citation type="journal article" date="2022" name="Int. J. Mol. Sci.">
        <title>Phenotypic and genotypic virulence characterisation of Staphylococcus pettenkoferi strains isolated from human bloodstream and diabetic foot infections.</title>
        <authorList>
            <person name="Magnan C."/>
        </authorList>
    </citation>
    <scope>NUCLEOTIDE SEQUENCE</scope>
    <source>
        <strain evidence="2">NSP020P</strain>
    </source>
</reference>
<name>A0A9Q4D5Y2_9STAP</name>
<feature type="transmembrane region" description="Helical" evidence="1">
    <location>
        <begin position="151"/>
        <end position="168"/>
    </location>
</feature>
<feature type="transmembrane region" description="Helical" evidence="1">
    <location>
        <begin position="221"/>
        <end position="243"/>
    </location>
</feature>
<proteinExistence type="predicted"/>
<organism evidence="2 3">
    <name type="scientific">Staphylococcus pettenkoferi</name>
    <dbReference type="NCBI Taxonomy" id="170573"/>
    <lineage>
        <taxon>Bacteria</taxon>
        <taxon>Bacillati</taxon>
        <taxon>Bacillota</taxon>
        <taxon>Bacilli</taxon>
        <taxon>Bacillales</taxon>
        <taxon>Staphylococcaceae</taxon>
        <taxon>Staphylococcus</taxon>
    </lineage>
</organism>
<sequence>MQQFNALLTSHIDLQLYILIGIAICYILAHQYRTNSILRYVDVCLNYIPVLTHEFGHILFNKISGGRAKDLVIVVSPTEREQTLQQGYAVTSSASRLSQIITTLGGYIMPPLMLYIGVLTIKHDYASLFVGAYILIFIYFLFLTSRKVMPLIILIILAGLLYFIFQYHQDLLTSQLISIVIHYILGVLLGEVLQSSWTIMRLTFNSRITEWDGSALRDLTHLPVICFSVLWIAINLYTLYTVWNVLSITQPYFQS</sequence>
<gene>
    <name evidence="2" type="ORF">NW112_04855</name>
</gene>
<keyword evidence="1" id="KW-1133">Transmembrane helix</keyword>
<dbReference type="Pfam" id="PF13398">
    <property type="entry name" value="Peptidase_M50B"/>
    <property type="match status" value="1"/>
</dbReference>
<dbReference type="RefSeq" id="WP_268210379.1">
    <property type="nucleotide sequence ID" value="NZ_JANSKK010000013.1"/>
</dbReference>
<feature type="transmembrane region" description="Helical" evidence="1">
    <location>
        <begin position="125"/>
        <end position="144"/>
    </location>
</feature>
<dbReference type="AlphaFoldDB" id="A0A9Q4D5Y2"/>
<dbReference type="InterPro" id="IPR049500">
    <property type="entry name" value="Peptidase_M50B-like"/>
</dbReference>
<dbReference type="EMBL" id="JANSKX010000014">
    <property type="protein sequence ID" value="MCY1594559.1"/>
    <property type="molecule type" value="Genomic_DNA"/>
</dbReference>
<dbReference type="Proteomes" id="UP001081438">
    <property type="component" value="Unassembled WGS sequence"/>
</dbReference>
<keyword evidence="1" id="KW-0812">Transmembrane</keyword>
<keyword evidence="1" id="KW-0472">Membrane</keyword>
<evidence type="ECO:0000313" key="3">
    <source>
        <dbReference type="Proteomes" id="UP001081438"/>
    </source>
</evidence>
<comment type="caution">
    <text evidence="2">The sequence shown here is derived from an EMBL/GenBank/DDBJ whole genome shotgun (WGS) entry which is preliminary data.</text>
</comment>
<evidence type="ECO:0000256" key="1">
    <source>
        <dbReference type="SAM" id="Phobius"/>
    </source>
</evidence>
<protein>
    <submittedName>
        <fullName evidence="2">M50 family metallopeptidase</fullName>
    </submittedName>
</protein>
<feature type="transmembrane region" description="Helical" evidence="1">
    <location>
        <begin position="100"/>
        <end position="119"/>
    </location>
</feature>
<evidence type="ECO:0000313" key="2">
    <source>
        <dbReference type="EMBL" id="MCY1594559.1"/>
    </source>
</evidence>